<dbReference type="RefSeq" id="WP_144478326.1">
    <property type="nucleotide sequence ID" value="NZ_VNKI01000004.1"/>
</dbReference>
<comment type="caution">
    <text evidence="4">The sequence shown here is derived from an EMBL/GenBank/DDBJ whole genome shotgun (WGS) entry which is preliminary data.</text>
</comment>
<evidence type="ECO:0000313" key="5">
    <source>
        <dbReference type="Proteomes" id="UP000317770"/>
    </source>
</evidence>
<dbReference type="GO" id="GO:0016787">
    <property type="term" value="F:hydrolase activity"/>
    <property type="evidence" value="ECO:0007669"/>
    <property type="project" value="UniProtKB-KW"/>
</dbReference>
<dbReference type="Gene3D" id="3.20.20.80">
    <property type="entry name" value="Glycosidases"/>
    <property type="match status" value="1"/>
</dbReference>
<dbReference type="PANTHER" id="PTHR43405">
    <property type="entry name" value="GLYCOSYL HYDROLASE DIGH"/>
    <property type="match status" value="1"/>
</dbReference>
<dbReference type="Pfam" id="PF02638">
    <property type="entry name" value="GHL10"/>
    <property type="match status" value="1"/>
</dbReference>
<feature type="signal peptide" evidence="2">
    <location>
        <begin position="1"/>
        <end position="33"/>
    </location>
</feature>
<dbReference type="Proteomes" id="UP000317770">
    <property type="component" value="Unassembled WGS sequence"/>
</dbReference>
<dbReference type="PANTHER" id="PTHR43405:SF1">
    <property type="entry name" value="GLYCOSYL HYDROLASE DIGH"/>
    <property type="match status" value="1"/>
</dbReference>
<evidence type="ECO:0000259" key="3">
    <source>
        <dbReference type="Pfam" id="PF02638"/>
    </source>
</evidence>
<organism evidence="4 5">
    <name type="scientific">Peribacillus simplex</name>
    <dbReference type="NCBI Taxonomy" id="1478"/>
    <lineage>
        <taxon>Bacteria</taxon>
        <taxon>Bacillati</taxon>
        <taxon>Bacillota</taxon>
        <taxon>Bacilli</taxon>
        <taxon>Bacillales</taxon>
        <taxon>Bacillaceae</taxon>
        <taxon>Peribacillus</taxon>
    </lineage>
</organism>
<dbReference type="AlphaFoldDB" id="A0A8B5XZP0"/>
<proteinExistence type="predicted"/>
<keyword evidence="4" id="KW-0378">Hydrolase</keyword>
<feature type="chain" id="PRO_5032399899" evidence="2">
    <location>
        <begin position="34"/>
        <end position="536"/>
    </location>
</feature>
<dbReference type="InterPro" id="IPR052177">
    <property type="entry name" value="Divisome_Glycosyl_Hydrolase"/>
</dbReference>
<dbReference type="EMBL" id="VNKI01000004">
    <property type="protein sequence ID" value="TVX81234.1"/>
    <property type="molecule type" value="Genomic_DNA"/>
</dbReference>
<dbReference type="Gene3D" id="2.60.40.10">
    <property type="entry name" value="Immunoglobulins"/>
    <property type="match status" value="1"/>
</dbReference>
<dbReference type="InterPro" id="IPR013783">
    <property type="entry name" value="Ig-like_fold"/>
</dbReference>
<feature type="domain" description="Glycosyl hydrolase-like 10" evidence="3">
    <location>
        <begin position="48"/>
        <end position="375"/>
    </location>
</feature>
<dbReference type="SUPFAM" id="SSF51445">
    <property type="entry name" value="(Trans)glycosidases"/>
    <property type="match status" value="1"/>
</dbReference>
<accession>A0A8B5XZP0</accession>
<dbReference type="InterPro" id="IPR003790">
    <property type="entry name" value="GHL10"/>
</dbReference>
<evidence type="ECO:0000256" key="1">
    <source>
        <dbReference type="ARBA" id="ARBA00022729"/>
    </source>
</evidence>
<evidence type="ECO:0000313" key="4">
    <source>
        <dbReference type="EMBL" id="TVX81234.1"/>
    </source>
</evidence>
<reference evidence="4 5" key="1">
    <citation type="submission" date="2019-07" db="EMBL/GenBank/DDBJ databases">
        <title>Genome assembly of Bacillus simplex strain GGC-P6A.</title>
        <authorList>
            <person name="Jennings M.E."/>
            <person name="Barton H.A."/>
        </authorList>
    </citation>
    <scope>NUCLEOTIDE SEQUENCE [LARGE SCALE GENOMIC DNA]</scope>
    <source>
        <strain evidence="4 5">GGC-P6A</strain>
    </source>
</reference>
<protein>
    <submittedName>
        <fullName evidence="4">Family 10 glycosylhydrolase</fullName>
    </submittedName>
</protein>
<dbReference type="InterPro" id="IPR017853">
    <property type="entry name" value="GH"/>
</dbReference>
<name>A0A8B5XZP0_9BACI</name>
<sequence>MNERITKKKFGSLALAALVGGSLLFPADLIANAESVTIPQQTIYVKQELRATWIASVLNIDWPSKPGLSISAQKEEFIKYLDEQKAMGMNAVVMQIKPTADAFYPSEYGLWSKYLTGVQGKDPGYDPLAFMVEAAHERNMEFHAWFNPYRITMPLGKTAEISDIDNLPESHPARKHPDWVIPYGQQLYFDPGIPGVQRFVIDGIMEVVKNYDIDAVHMDDYFYPYKIAGVPFPDEHSYQKYGEDRFTNVEDWRRDNVNNLVKHINEEIKAEKSYVKFGISPFGVWRNKAVDPTGSDTAAGQTNYDDLYADTRTWINNGYIDYIAPQLYWNIGLPVADYAKLLDWWTKEVEGKNVQLYIGQGDYKINTESNGVQNWFNPEEMPNQLKLNRTYKEFDGSMHFSAKDLRKNPLGIADRLSEDIYKHPALVPAMPWIDDHAPKAPKVSKATQAGDGIQFEIQDHKQSDASYYAIYRFEGKKKGNIEDSTNLLATVHKENKRQLFNDGSVEKGKTYTYVVTALDRTHNESKQTKQINIKLK</sequence>
<gene>
    <name evidence="4" type="ORF">FQP34_09660</name>
</gene>
<keyword evidence="1 2" id="KW-0732">Signal</keyword>
<evidence type="ECO:0000256" key="2">
    <source>
        <dbReference type="SAM" id="SignalP"/>
    </source>
</evidence>